<dbReference type="EMBL" id="LMTZ01000055">
    <property type="protein sequence ID" value="KST68635.1"/>
    <property type="molecule type" value="Genomic_DNA"/>
</dbReference>
<feature type="region of interest" description="Disordered" evidence="1">
    <location>
        <begin position="1"/>
        <end position="49"/>
    </location>
</feature>
<evidence type="ECO:0000256" key="1">
    <source>
        <dbReference type="SAM" id="MobiDB-lite"/>
    </source>
</evidence>
<evidence type="ECO:0000313" key="3">
    <source>
        <dbReference type="EMBL" id="KST68635.1"/>
    </source>
</evidence>
<accession>A0A0V7ZW08</accession>
<evidence type="ECO:0000259" key="2">
    <source>
        <dbReference type="Pfam" id="PF13699"/>
    </source>
</evidence>
<dbReference type="RefSeq" id="WP_027843389.1">
    <property type="nucleotide sequence ID" value="NZ_LMTZ01000055.1"/>
</dbReference>
<proteinExistence type="predicted"/>
<name>A0A0V7ZW08_9CYAN</name>
<evidence type="ECO:0000313" key="4">
    <source>
        <dbReference type="Proteomes" id="UP000053372"/>
    </source>
</evidence>
<reference evidence="3 4" key="1">
    <citation type="journal article" date="2015" name="Genome Announc.">
        <title>Draft Genome of the Euendolithic (true boring) Cyanobacterium Mastigocoleus testarum strain BC008.</title>
        <authorList>
            <person name="Guida B.S."/>
            <person name="Garcia-Pichel F."/>
        </authorList>
    </citation>
    <scope>NUCLEOTIDE SEQUENCE [LARGE SCALE GENOMIC DNA]</scope>
    <source>
        <strain evidence="3 4">BC008</strain>
    </source>
</reference>
<protein>
    <recommendedName>
        <fullName evidence="2">eCIS core domain-containing protein</fullName>
    </recommendedName>
</protein>
<dbReference type="Pfam" id="PF13699">
    <property type="entry name" value="eCIS_core"/>
    <property type="match status" value="1"/>
</dbReference>
<sequence length="781" mass="88474">MYRQKISKKSSPAAKWQQESNHINQFPPYSSLSTVVQRAQQDPNKVSGDEWEQLDSAIGTRATGKIFAGKETPWVPEYKGISNQLWGHVGNGSAPIQTKLNIGGVGDKYEQEADRVAASVVQQINHPATVSQAHDKMADGKEMQPKLGLRMKPMLQHRQPIGGGEASAELSGQINRARGGGQPLDTGLQQSIGQAMGADFSGVRVHTDKRADRLNQSLSSLAFTTGRDLFFKKGNYQPGSREGQRLIAHELAHVVQQKKQGNQQDNQRSNSSSIIQKKAYIGNEYRDYAEELDDKQGDDENSKKVAQIANDDITRRFKDTKELESYAQNQNDPSVDHIGLIETKNLTEKYQWIRVDQFTVLGENHGSPKAPTIIEAIGTKRFRYEGFSDYSSAINNSEFPEFIKEEETKKLERLGLTRDEENIHYVEGIIPKYARMMPDAMAIVKVQRGEKLNGKEQTNNKLPELTVGKEFGQGYNYLKGMLSGLKDALKLTQTLHTQNSTNNNKSKTKSPAGAFPEKISQFYGKNKKLIDQCIYQLEESLSNGRIPDLSQRNFPLTPNHLGQIKNIFVEGAKTELKMKYQRSRLAWKKQLDIKNRTDQQYTTEARELDLLRDASMYSYIQESKDSDLLFIIGYDHQTKLKPVLDKKNIKNMSDNDFMNEQRELNVDAKYGHPNVTELIKPKKEEYSNLWKRSGPLKLKELGSNLQEALNDDKVTAILPELRSPLKWGKVGDGDVRKLENIKEIYVDEKKIAVWGTADIDGKQLNIRIDEVDLKKELKKWT</sequence>
<comment type="caution">
    <text evidence="3">The sequence shown here is derived from an EMBL/GenBank/DDBJ whole genome shotgun (WGS) entry which is preliminary data.</text>
</comment>
<feature type="compositionally biased region" description="Low complexity" evidence="1">
    <location>
        <begin position="257"/>
        <end position="273"/>
    </location>
</feature>
<feature type="region of interest" description="Disordered" evidence="1">
    <location>
        <begin position="256"/>
        <end position="276"/>
    </location>
</feature>
<gene>
    <name evidence="3" type="ORF">BC008_33860</name>
</gene>
<dbReference type="Proteomes" id="UP000053372">
    <property type="component" value="Unassembled WGS sequence"/>
</dbReference>
<dbReference type="InterPro" id="IPR025295">
    <property type="entry name" value="eCIS_core_dom"/>
</dbReference>
<feature type="compositionally biased region" description="Polar residues" evidence="1">
    <location>
        <begin position="17"/>
        <end position="44"/>
    </location>
</feature>
<organism evidence="3 4">
    <name type="scientific">Mastigocoleus testarum BC008</name>
    <dbReference type="NCBI Taxonomy" id="371196"/>
    <lineage>
        <taxon>Bacteria</taxon>
        <taxon>Bacillati</taxon>
        <taxon>Cyanobacteriota</taxon>
        <taxon>Cyanophyceae</taxon>
        <taxon>Nostocales</taxon>
        <taxon>Hapalosiphonaceae</taxon>
        <taxon>Mastigocoleus</taxon>
    </lineage>
</organism>
<keyword evidence="4" id="KW-1185">Reference proteome</keyword>
<dbReference type="AlphaFoldDB" id="A0A0V7ZW08"/>
<feature type="domain" description="eCIS core" evidence="2">
    <location>
        <begin position="183"/>
        <end position="260"/>
    </location>
</feature>